<sequence>MQQDMREQTEASREKAAEKKRHLWLRYLPKVILGLGVLAVYFSWHDYHRKPSQKELDIALTRYMRGKYAIYGDTLTPKGEGSVTYLASDIFYSTSNTYELAFTSEKFPKKEEKEEIVLDYDYEKNTLRDNYMSFVLRNQAEEKFREIFDRIYEPGTYELVMKVEAAPWRKLNPTAVETISQHLEHIPLSDISICVVRNSEMIEGDVRELLRMLKIEQYGVDGIIYYMDEEEYRNRNLKGNWMDEDPYSYKKYIIFAWEKNKSDFSIYTLREGK</sequence>
<reference evidence="2 3" key="1">
    <citation type="submission" date="2011-10" db="EMBL/GenBank/DDBJ databases">
        <title>The Genome Sequence of Lachnospiraceae bacterium ACC2.</title>
        <authorList>
            <consortium name="The Broad Institute Genome Sequencing Platform"/>
            <person name="Earl A."/>
            <person name="Ward D."/>
            <person name="Feldgarden M."/>
            <person name="Gevers D."/>
            <person name="Sizova M."/>
            <person name="Hazen A."/>
            <person name="Epstein S."/>
            <person name="Young S.K."/>
            <person name="Zeng Q."/>
            <person name="Gargeya S."/>
            <person name="Fitzgerald M."/>
            <person name="Haas B."/>
            <person name="Abouelleil A."/>
            <person name="Alvarado L."/>
            <person name="Arachchi H.M."/>
            <person name="Berlin A."/>
            <person name="Brown A."/>
            <person name="Chapman S.B."/>
            <person name="Chen Z."/>
            <person name="Dunbar C."/>
            <person name="Freedman E."/>
            <person name="Gearin G."/>
            <person name="Goldberg J."/>
            <person name="Griggs A."/>
            <person name="Gujja S."/>
            <person name="Heiman D."/>
            <person name="Howarth C."/>
            <person name="Larson L."/>
            <person name="Lui A."/>
            <person name="MacDonald P.J.P."/>
            <person name="Montmayeur A."/>
            <person name="Murphy C."/>
            <person name="Neiman D."/>
            <person name="Pearson M."/>
            <person name="Priest M."/>
            <person name="Roberts A."/>
            <person name="Saif S."/>
            <person name="Shea T."/>
            <person name="Shenoy N."/>
            <person name="Sisk P."/>
            <person name="Stolte C."/>
            <person name="Sykes S."/>
            <person name="Wortman J."/>
            <person name="Nusbaum C."/>
            <person name="Birren B."/>
        </authorList>
    </citation>
    <scope>NUCLEOTIDE SEQUENCE [LARGE SCALE GENOMIC DNA]</scope>
    <source>
        <strain evidence="2 3">ACC2</strain>
    </source>
</reference>
<dbReference type="RefSeq" id="WP_009533417.1">
    <property type="nucleotide sequence ID" value="NZ_CAUOLT010000002.1"/>
</dbReference>
<keyword evidence="1" id="KW-0472">Membrane</keyword>
<keyword evidence="1" id="KW-1133">Transmembrane helix</keyword>
<dbReference type="Proteomes" id="UP000018466">
    <property type="component" value="Unassembled WGS sequence"/>
</dbReference>
<organism evidence="2 3">
    <name type="scientific">Stomatobaculum longum</name>
    <dbReference type="NCBI Taxonomy" id="796942"/>
    <lineage>
        <taxon>Bacteria</taxon>
        <taxon>Bacillati</taxon>
        <taxon>Bacillota</taxon>
        <taxon>Clostridia</taxon>
        <taxon>Lachnospirales</taxon>
        <taxon>Lachnospiraceae</taxon>
        <taxon>Stomatobaculum</taxon>
    </lineage>
</organism>
<accession>A0AA36Y413</accession>
<dbReference type="GeneID" id="86941313"/>
<evidence type="ECO:0000313" key="2">
    <source>
        <dbReference type="EMBL" id="EHO16039.1"/>
    </source>
</evidence>
<keyword evidence="1" id="KW-0812">Transmembrane</keyword>
<proteinExistence type="predicted"/>
<dbReference type="EMBL" id="AGEL01000013">
    <property type="protein sequence ID" value="EHO16039.1"/>
    <property type="molecule type" value="Genomic_DNA"/>
</dbReference>
<name>A0AA36Y413_9FIRM</name>
<feature type="transmembrane region" description="Helical" evidence="1">
    <location>
        <begin position="23"/>
        <end position="44"/>
    </location>
</feature>
<gene>
    <name evidence="2" type="ORF">HMPREF9623_01585</name>
</gene>
<comment type="caution">
    <text evidence="2">The sequence shown here is derived from an EMBL/GenBank/DDBJ whole genome shotgun (WGS) entry which is preliminary data.</text>
</comment>
<evidence type="ECO:0000313" key="3">
    <source>
        <dbReference type="Proteomes" id="UP000018466"/>
    </source>
</evidence>
<keyword evidence="3" id="KW-1185">Reference proteome</keyword>
<dbReference type="AlphaFoldDB" id="A0AA36Y413"/>
<protein>
    <submittedName>
        <fullName evidence="2">Uncharacterized protein</fullName>
    </submittedName>
</protein>
<evidence type="ECO:0000256" key="1">
    <source>
        <dbReference type="SAM" id="Phobius"/>
    </source>
</evidence>